<name>A0A9D1K098_9FIRM</name>
<sequence length="305" mass="34244">MELRLIQKTGGYVVPVSKIRLHTSLKSAGILEWETPCRDIAPQNGDTVKFGDVFQGYVFRSEDNGRVKQAVCYDQIKYLLYRDTKEFIGKTAADILRELARERELTVGEIADTGVVIPSYLCENQTLLSMVQGALEETKKVSGREFVFFDRCGALCLLDAAAMDTQTALDGSAQMTGFSKSADIEDTFTRFKLLQEDKRSGFRRVMEAENGGNREKWGVLQYFERVDHSWNQAQVQARLQALQSAYGAERQALEVKGVGDFSCLAGRAVFCRLPEEDAARRYLIEESVIAGQGDAFQMTLKLREV</sequence>
<feature type="domain" description="YqbQ/XkdQ" evidence="1">
    <location>
        <begin position="27"/>
        <end position="303"/>
    </location>
</feature>
<reference evidence="2" key="2">
    <citation type="journal article" date="2021" name="PeerJ">
        <title>Extensive microbial diversity within the chicken gut microbiome revealed by metagenomics and culture.</title>
        <authorList>
            <person name="Gilroy R."/>
            <person name="Ravi A."/>
            <person name="Getino M."/>
            <person name="Pursley I."/>
            <person name="Horton D.L."/>
            <person name="Alikhan N.F."/>
            <person name="Baker D."/>
            <person name="Gharbi K."/>
            <person name="Hall N."/>
            <person name="Watson M."/>
            <person name="Adriaenssens E.M."/>
            <person name="Foster-Nyarko E."/>
            <person name="Jarju S."/>
            <person name="Secka A."/>
            <person name="Antonio M."/>
            <person name="Oren A."/>
            <person name="Chaudhuri R.R."/>
            <person name="La Ragione R."/>
            <person name="Hildebrand F."/>
            <person name="Pallen M.J."/>
        </authorList>
    </citation>
    <scope>NUCLEOTIDE SEQUENCE</scope>
    <source>
        <strain evidence="2">CHK199-13235</strain>
    </source>
</reference>
<evidence type="ECO:0000259" key="1">
    <source>
        <dbReference type="Pfam" id="PF24032"/>
    </source>
</evidence>
<evidence type="ECO:0000313" key="2">
    <source>
        <dbReference type="EMBL" id="HIS76552.1"/>
    </source>
</evidence>
<dbReference type="AlphaFoldDB" id="A0A9D1K098"/>
<evidence type="ECO:0000313" key="3">
    <source>
        <dbReference type="Proteomes" id="UP000824002"/>
    </source>
</evidence>
<dbReference type="Proteomes" id="UP000824002">
    <property type="component" value="Unassembled WGS sequence"/>
</dbReference>
<protein>
    <recommendedName>
        <fullName evidence="1">YqbQ/XkdQ domain-containing protein</fullName>
    </recommendedName>
</protein>
<gene>
    <name evidence="2" type="ORF">IAB51_07040</name>
</gene>
<proteinExistence type="predicted"/>
<dbReference type="Pfam" id="PF24032">
    <property type="entry name" value="YQBQ"/>
    <property type="match status" value="1"/>
</dbReference>
<organism evidence="2 3">
    <name type="scientific">Candidatus Merdivicinus excrementipullorum</name>
    <dbReference type="NCBI Taxonomy" id="2840867"/>
    <lineage>
        <taxon>Bacteria</taxon>
        <taxon>Bacillati</taxon>
        <taxon>Bacillota</taxon>
        <taxon>Clostridia</taxon>
        <taxon>Eubacteriales</taxon>
        <taxon>Oscillospiraceae</taxon>
        <taxon>Oscillospiraceae incertae sedis</taxon>
        <taxon>Candidatus Merdivicinus</taxon>
    </lineage>
</organism>
<comment type="caution">
    <text evidence="2">The sequence shown here is derived from an EMBL/GenBank/DDBJ whole genome shotgun (WGS) entry which is preliminary data.</text>
</comment>
<dbReference type="SUPFAM" id="SSF69279">
    <property type="entry name" value="Phage tail proteins"/>
    <property type="match status" value="1"/>
</dbReference>
<reference evidence="2" key="1">
    <citation type="submission" date="2020-10" db="EMBL/GenBank/DDBJ databases">
        <authorList>
            <person name="Gilroy R."/>
        </authorList>
    </citation>
    <scope>NUCLEOTIDE SEQUENCE</scope>
    <source>
        <strain evidence="2">CHK199-13235</strain>
    </source>
</reference>
<dbReference type="InterPro" id="IPR056937">
    <property type="entry name" value="YqbQ/XkdQ"/>
</dbReference>
<dbReference type="EMBL" id="DVJP01000047">
    <property type="protein sequence ID" value="HIS76552.1"/>
    <property type="molecule type" value="Genomic_DNA"/>
</dbReference>
<accession>A0A9D1K098</accession>